<feature type="region of interest" description="Disordered" evidence="1">
    <location>
        <begin position="403"/>
        <end position="423"/>
    </location>
</feature>
<dbReference type="RefSeq" id="WP_176570052.1">
    <property type="nucleotide sequence ID" value="NZ_CP056030.1"/>
</dbReference>
<proteinExistence type="predicted"/>
<dbReference type="Proteomes" id="UP000509568">
    <property type="component" value="Chromosome"/>
</dbReference>
<evidence type="ECO:0000256" key="1">
    <source>
        <dbReference type="SAM" id="MobiDB-lite"/>
    </source>
</evidence>
<reference evidence="2 3" key="1">
    <citation type="submission" date="2020-06" db="EMBL/GenBank/DDBJ databases">
        <title>Pseudomonas eucalypticola sp. nov., an endophyte of Eucalyptus dunnii leaves with biocontrol ability of eucalyptus leaf blight.</title>
        <authorList>
            <person name="Liu Y."/>
            <person name="Song Z."/>
            <person name="Zeng H."/>
            <person name="Lu M."/>
            <person name="Wang X."/>
            <person name="Lian X."/>
            <person name="Zhang Q."/>
        </authorList>
    </citation>
    <scope>NUCLEOTIDE SEQUENCE [LARGE SCALE GENOMIC DNA]</scope>
    <source>
        <strain evidence="2 3">NP-1</strain>
    </source>
</reference>
<dbReference type="KEGG" id="pez:HWQ56_06410"/>
<evidence type="ECO:0000313" key="3">
    <source>
        <dbReference type="Proteomes" id="UP000509568"/>
    </source>
</evidence>
<organism evidence="2 3">
    <name type="scientific">Pseudomonas eucalypticola</name>
    <dbReference type="NCBI Taxonomy" id="2599595"/>
    <lineage>
        <taxon>Bacteria</taxon>
        <taxon>Pseudomonadati</taxon>
        <taxon>Pseudomonadota</taxon>
        <taxon>Gammaproteobacteria</taxon>
        <taxon>Pseudomonadales</taxon>
        <taxon>Pseudomonadaceae</taxon>
        <taxon>Pseudomonas</taxon>
    </lineage>
</organism>
<accession>A0A7D5D570</accession>
<dbReference type="EMBL" id="CP056030">
    <property type="protein sequence ID" value="QKZ03439.1"/>
    <property type="molecule type" value="Genomic_DNA"/>
</dbReference>
<dbReference type="Gene3D" id="2.80.10.50">
    <property type="match status" value="1"/>
</dbReference>
<dbReference type="AlphaFoldDB" id="A0A7D5D570"/>
<evidence type="ECO:0000313" key="2">
    <source>
        <dbReference type="EMBL" id="QKZ03439.1"/>
    </source>
</evidence>
<keyword evidence="3" id="KW-1185">Reference proteome</keyword>
<gene>
    <name evidence="2" type="ORF">HWQ56_06410</name>
</gene>
<sequence>MTQSAIHAGGDPDPGFGTEGRREFQFHALSVSARGQRLCLAYGEVRYFWAQVTDLAGNPVSLGDENRDGAFFIKLANAQNEFARTAGVIELPTGQWLGYGTVGIQGAGDRAALTLYDRNGVEDQVFRRNAYETLKVHAVNQFSTHTPLTVTCIDGGGFFVPFGNRVFKLKADGTPDTSFAEFGVRALRAGGDLSRNGVRASSVKILGNGSLVVAAVRMDTARHSYIDVYKFTAAGAPDTTFGQSGVSWFQFTGLAFSAEVLVRSGNRLVAVSFSPGRECMMWGLTAYGQRDQSFNAGQPLGMAAGNGTHQQWRGAFVDSQDYISAIGWNETGLIMGAVTPAGLPDTQAFPSNGWRQIVRTPGMIINGVAWQDDRFLVSVIDPDTTWPVFFRFQGPQRVVEPQLAVAERENGPASSRRGKQRKK</sequence>
<protein>
    <submittedName>
        <fullName evidence="2">Uncharacterized protein</fullName>
    </submittedName>
</protein>
<name>A0A7D5D570_9PSED</name>